<reference evidence="8 9" key="1">
    <citation type="journal article" date="2007" name="Nature">
        <title>Evolution of genes and genomes on the Drosophila phylogeny.</title>
        <authorList>
            <consortium name="Drosophila 12 Genomes Consortium"/>
            <person name="Clark A.G."/>
            <person name="Eisen M.B."/>
            <person name="Smith D.R."/>
            <person name="Bergman C.M."/>
            <person name="Oliver B."/>
            <person name="Markow T.A."/>
            <person name="Kaufman T.C."/>
            <person name="Kellis M."/>
            <person name="Gelbart W."/>
            <person name="Iyer V.N."/>
            <person name="Pollard D.A."/>
            <person name="Sackton T.B."/>
            <person name="Larracuente A.M."/>
            <person name="Singh N.D."/>
            <person name="Abad J.P."/>
            <person name="Abt D.N."/>
            <person name="Adryan B."/>
            <person name="Aguade M."/>
            <person name="Akashi H."/>
            <person name="Anderson W.W."/>
            <person name="Aquadro C.F."/>
            <person name="Ardell D.H."/>
            <person name="Arguello R."/>
            <person name="Artieri C.G."/>
            <person name="Barbash D.A."/>
            <person name="Barker D."/>
            <person name="Barsanti P."/>
            <person name="Batterham P."/>
            <person name="Batzoglou S."/>
            <person name="Begun D."/>
            <person name="Bhutkar A."/>
            <person name="Blanco E."/>
            <person name="Bosak S.A."/>
            <person name="Bradley R.K."/>
            <person name="Brand A.D."/>
            <person name="Brent M.R."/>
            <person name="Brooks A.N."/>
            <person name="Brown R.H."/>
            <person name="Butlin R.K."/>
            <person name="Caggese C."/>
            <person name="Calvi B.R."/>
            <person name="Bernardo de Carvalho A."/>
            <person name="Caspi A."/>
            <person name="Castrezana S."/>
            <person name="Celniker S.E."/>
            <person name="Chang J.L."/>
            <person name="Chapple C."/>
            <person name="Chatterji S."/>
            <person name="Chinwalla A."/>
            <person name="Civetta A."/>
            <person name="Clifton S.W."/>
            <person name="Comeron J.M."/>
            <person name="Costello J.C."/>
            <person name="Coyne J.A."/>
            <person name="Daub J."/>
            <person name="David R.G."/>
            <person name="Delcher A.L."/>
            <person name="Delehaunty K."/>
            <person name="Do C.B."/>
            <person name="Ebling H."/>
            <person name="Edwards K."/>
            <person name="Eickbush T."/>
            <person name="Evans J.D."/>
            <person name="Filipski A."/>
            <person name="Findeiss S."/>
            <person name="Freyhult E."/>
            <person name="Fulton L."/>
            <person name="Fulton R."/>
            <person name="Garcia A.C."/>
            <person name="Gardiner A."/>
            <person name="Garfield D.A."/>
            <person name="Garvin B.E."/>
            <person name="Gibson G."/>
            <person name="Gilbert D."/>
            <person name="Gnerre S."/>
            <person name="Godfrey J."/>
            <person name="Good R."/>
            <person name="Gotea V."/>
            <person name="Gravely B."/>
            <person name="Greenberg A.J."/>
            <person name="Griffiths-Jones S."/>
            <person name="Gross S."/>
            <person name="Guigo R."/>
            <person name="Gustafson E.A."/>
            <person name="Haerty W."/>
            <person name="Hahn M.W."/>
            <person name="Halligan D.L."/>
            <person name="Halpern A.L."/>
            <person name="Halter G.M."/>
            <person name="Han M.V."/>
            <person name="Heger A."/>
            <person name="Hillier L."/>
            <person name="Hinrichs A.S."/>
            <person name="Holmes I."/>
            <person name="Hoskins R.A."/>
            <person name="Hubisz M.J."/>
            <person name="Hultmark D."/>
            <person name="Huntley M.A."/>
            <person name="Jaffe D.B."/>
            <person name="Jagadeeshan S."/>
            <person name="Jeck W.R."/>
            <person name="Johnson J."/>
            <person name="Jones C.D."/>
            <person name="Jordan W.C."/>
            <person name="Karpen G.H."/>
            <person name="Kataoka E."/>
            <person name="Keightley P.D."/>
            <person name="Kheradpour P."/>
            <person name="Kirkness E.F."/>
            <person name="Koerich L.B."/>
            <person name="Kristiansen K."/>
            <person name="Kudrna D."/>
            <person name="Kulathinal R.J."/>
            <person name="Kumar S."/>
            <person name="Kwok R."/>
            <person name="Lander E."/>
            <person name="Langley C.H."/>
            <person name="Lapoint R."/>
            <person name="Lazzaro B.P."/>
            <person name="Lee S.J."/>
            <person name="Levesque L."/>
            <person name="Li R."/>
            <person name="Lin C.F."/>
            <person name="Lin M.F."/>
            <person name="Lindblad-Toh K."/>
            <person name="Llopart A."/>
            <person name="Long M."/>
            <person name="Low L."/>
            <person name="Lozovsky E."/>
            <person name="Lu J."/>
            <person name="Luo M."/>
            <person name="Machado C.A."/>
            <person name="Makalowski W."/>
            <person name="Marzo M."/>
            <person name="Matsuda M."/>
            <person name="Matzkin L."/>
            <person name="McAllister B."/>
            <person name="McBride C.S."/>
            <person name="McKernan B."/>
            <person name="McKernan K."/>
            <person name="Mendez-Lago M."/>
            <person name="Minx P."/>
            <person name="Mollenhauer M.U."/>
            <person name="Montooth K."/>
            <person name="Mount S.M."/>
            <person name="Mu X."/>
            <person name="Myers E."/>
            <person name="Negre B."/>
            <person name="Newfeld S."/>
            <person name="Nielsen R."/>
            <person name="Noor M.A."/>
            <person name="O'Grady P."/>
            <person name="Pachter L."/>
            <person name="Papaceit M."/>
            <person name="Parisi M.J."/>
            <person name="Parisi M."/>
            <person name="Parts L."/>
            <person name="Pedersen J.S."/>
            <person name="Pesole G."/>
            <person name="Phillippy A.M."/>
            <person name="Ponting C.P."/>
            <person name="Pop M."/>
            <person name="Porcelli D."/>
            <person name="Powell J.R."/>
            <person name="Prohaska S."/>
            <person name="Pruitt K."/>
            <person name="Puig M."/>
            <person name="Quesneville H."/>
            <person name="Ram K.R."/>
            <person name="Rand D."/>
            <person name="Rasmussen M.D."/>
            <person name="Reed L.K."/>
            <person name="Reenan R."/>
            <person name="Reily A."/>
            <person name="Remington K.A."/>
            <person name="Rieger T.T."/>
            <person name="Ritchie M.G."/>
            <person name="Robin C."/>
            <person name="Rogers Y.H."/>
            <person name="Rohde C."/>
            <person name="Rozas J."/>
            <person name="Rubenfield M.J."/>
            <person name="Ruiz A."/>
            <person name="Russo S."/>
            <person name="Salzberg S.L."/>
            <person name="Sanchez-Gracia A."/>
            <person name="Saranga D.J."/>
            <person name="Sato H."/>
            <person name="Schaeffer S.W."/>
            <person name="Schatz M.C."/>
            <person name="Schlenke T."/>
            <person name="Schwartz R."/>
            <person name="Segarra C."/>
            <person name="Singh R.S."/>
            <person name="Sirot L."/>
            <person name="Sirota M."/>
            <person name="Sisneros N.B."/>
            <person name="Smith C.D."/>
            <person name="Smith T.F."/>
            <person name="Spieth J."/>
            <person name="Stage D.E."/>
            <person name="Stark A."/>
            <person name="Stephan W."/>
            <person name="Strausberg R.L."/>
            <person name="Strempel S."/>
            <person name="Sturgill D."/>
            <person name="Sutton G."/>
            <person name="Sutton G.G."/>
            <person name="Tao W."/>
            <person name="Teichmann S."/>
            <person name="Tobari Y.N."/>
            <person name="Tomimura Y."/>
            <person name="Tsolas J.M."/>
            <person name="Valente V.L."/>
            <person name="Venter E."/>
            <person name="Venter J.C."/>
            <person name="Vicario S."/>
            <person name="Vieira F.G."/>
            <person name="Vilella A.J."/>
            <person name="Villasante A."/>
            <person name="Walenz B."/>
            <person name="Wang J."/>
            <person name="Wasserman M."/>
            <person name="Watts T."/>
            <person name="Wilson D."/>
            <person name="Wilson R.K."/>
            <person name="Wing R.A."/>
            <person name="Wolfner M.F."/>
            <person name="Wong A."/>
            <person name="Wong G.K."/>
            <person name="Wu C.I."/>
            <person name="Wu G."/>
            <person name="Yamamoto D."/>
            <person name="Yang H.P."/>
            <person name="Yang S.P."/>
            <person name="Yorke J.A."/>
            <person name="Yoshida K."/>
            <person name="Zdobnov E."/>
            <person name="Zhang P."/>
            <person name="Zhang Y."/>
            <person name="Zimin A.V."/>
            <person name="Baldwin J."/>
            <person name="Abdouelleil A."/>
            <person name="Abdulkadir J."/>
            <person name="Abebe A."/>
            <person name="Abera B."/>
            <person name="Abreu J."/>
            <person name="Acer S.C."/>
            <person name="Aftuck L."/>
            <person name="Alexander A."/>
            <person name="An P."/>
            <person name="Anderson E."/>
            <person name="Anderson S."/>
            <person name="Arachi H."/>
            <person name="Azer M."/>
            <person name="Bachantsang P."/>
            <person name="Barry A."/>
            <person name="Bayul T."/>
            <person name="Berlin A."/>
            <person name="Bessette D."/>
            <person name="Bloom T."/>
            <person name="Blye J."/>
            <person name="Boguslavskiy L."/>
            <person name="Bonnet C."/>
            <person name="Boukhgalter B."/>
            <person name="Bourzgui I."/>
            <person name="Brown A."/>
            <person name="Cahill P."/>
            <person name="Channer S."/>
            <person name="Cheshatsang Y."/>
            <person name="Chuda L."/>
            <person name="Citroen M."/>
            <person name="Collymore A."/>
            <person name="Cooke P."/>
            <person name="Costello M."/>
            <person name="D'Aco K."/>
            <person name="Daza R."/>
            <person name="De Haan G."/>
            <person name="DeGray S."/>
            <person name="DeMaso C."/>
            <person name="Dhargay N."/>
            <person name="Dooley K."/>
            <person name="Dooley E."/>
            <person name="Doricent M."/>
            <person name="Dorje P."/>
            <person name="Dorjee K."/>
            <person name="Dupes A."/>
            <person name="Elong R."/>
            <person name="Falk J."/>
            <person name="Farina A."/>
            <person name="Faro S."/>
            <person name="Ferguson D."/>
            <person name="Fisher S."/>
            <person name="Foley C.D."/>
            <person name="Franke A."/>
            <person name="Friedrich D."/>
            <person name="Gadbois L."/>
            <person name="Gearin G."/>
            <person name="Gearin C.R."/>
            <person name="Giannoukos G."/>
            <person name="Goode T."/>
            <person name="Graham J."/>
            <person name="Grandbois E."/>
            <person name="Grewal S."/>
            <person name="Gyaltsen K."/>
            <person name="Hafez N."/>
            <person name="Hagos B."/>
            <person name="Hall J."/>
            <person name="Henson C."/>
            <person name="Hollinger A."/>
            <person name="Honan T."/>
            <person name="Huard M.D."/>
            <person name="Hughes L."/>
            <person name="Hurhula B."/>
            <person name="Husby M.E."/>
            <person name="Kamat A."/>
            <person name="Kanga B."/>
            <person name="Kashin S."/>
            <person name="Khazanovich D."/>
            <person name="Kisner P."/>
            <person name="Lance K."/>
            <person name="Lara M."/>
            <person name="Lee W."/>
            <person name="Lennon N."/>
            <person name="Letendre F."/>
            <person name="LeVine R."/>
            <person name="Lipovsky A."/>
            <person name="Liu X."/>
            <person name="Liu J."/>
            <person name="Liu S."/>
            <person name="Lokyitsang T."/>
            <person name="Lokyitsang Y."/>
            <person name="Lubonja R."/>
            <person name="Lui A."/>
            <person name="MacDonald P."/>
            <person name="Magnisalis V."/>
            <person name="Maru K."/>
            <person name="Matthews C."/>
            <person name="McCusker W."/>
            <person name="McDonough S."/>
            <person name="Mehta T."/>
            <person name="Meldrim J."/>
            <person name="Meneus L."/>
            <person name="Mihai O."/>
            <person name="Mihalev A."/>
            <person name="Mihova T."/>
            <person name="Mittelman R."/>
            <person name="Mlenga V."/>
            <person name="Montmayeur A."/>
            <person name="Mulrain L."/>
            <person name="Navidi A."/>
            <person name="Naylor J."/>
            <person name="Negash T."/>
            <person name="Nguyen T."/>
            <person name="Nguyen N."/>
            <person name="Nicol R."/>
            <person name="Norbu C."/>
            <person name="Norbu N."/>
            <person name="Novod N."/>
            <person name="O'Neill B."/>
            <person name="Osman S."/>
            <person name="Markiewicz E."/>
            <person name="Oyono O.L."/>
            <person name="Patti C."/>
            <person name="Phunkhang P."/>
            <person name="Pierre F."/>
            <person name="Priest M."/>
            <person name="Raghuraman S."/>
            <person name="Rege F."/>
            <person name="Reyes R."/>
            <person name="Rise C."/>
            <person name="Rogov P."/>
            <person name="Ross K."/>
            <person name="Ryan E."/>
            <person name="Settipalli S."/>
            <person name="Shea T."/>
            <person name="Sherpa N."/>
            <person name="Shi L."/>
            <person name="Shih D."/>
            <person name="Sparrow T."/>
            <person name="Spaulding J."/>
            <person name="Stalker J."/>
            <person name="Stange-Thomann N."/>
            <person name="Stavropoulos S."/>
            <person name="Stone C."/>
            <person name="Strader C."/>
            <person name="Tesfaye S."/>
            <person name="Thomson T."/>
            <person name="Thoulutsang Y."/>
            <person name="Thoulutsang D."/>
            <person name="Topham K."/>
            <person name="Topping I."/>
            <person name="Tsamla T."/>
            <person name="Vassiliev H."/>
            <person name="Vo A."/>
            <person name="Wangchuk T."/>
            <person name="Wangdi T."/>
            <person name="Weiand M."/>
            <person name="Wilkinson J."/>
            <person name="Wilson A."/>
            <person name="Yadav S."/>
            <person name="Young G."/>
            <person name="Yu Q."/>
            <person name="Zembek L."/>
            <person name="Zhong D."/>
            <person name="Zimmer A."/>
            <person name="Zwirko Z."/>
            <person name="Jaffe D.B."/>
            <person name="Alvarez P."/>
            <person name="Brockman W."/>
            <person name="Butler J."/>
            <person name="Chin C."/>
            <person name="Gnerre S."/>
            <person name="Grabherr M."/>
            <person name="Kleber M."/>
            <person name="Mauceli E."/>
            <person name="MacCallum I."/>
        </authorList>
    </citation>
    <scope>NUCLEOTIDE SEQUENCE [LARGE SCALE GENOMIC DNA]</scope>
    <source>
        <strain evidence="9">Tucson 14024-0371.13</strain>
    </source>
</reference>
<dbReference type="GeneID" id="6506481"/>
<evidence type="ECO:0000256" key="3">
    <source>
        <dbReference type="ARBA" id="ARBA00022989"/>
    </source>
</evidence>
<keyword evidence="9" id="KW-1185">Reference proteome</keyword>
<name>B3M594_DROAN</name>
<feature type="transmembrane region" description="Helical" evidence="6">
    <location>
        <begin position="357"/>
        <end position="375"/>
    </location>
</feature>
<comment type="subcellular location">
    <subcellularLocation>
        <location evidence="1">Membrane</location>
        <topology evidence="1">Multi-pass membrane protein</topology>
    </subcellularLocation>
</comment>
<dbReference type="PhylomeDB" id="B3M594"/>
<evidence type="ECO:0000313" key="8">
    <source>
        <dbReference type="EMBL" id="EDV40599.1"/>
    </source>
</evidence>
<protein>
    <recommendedName>
        <fullName evidence="7">Major facilitator superfamily (MFS) profile domain-containing protein</fullName>
    </recommendedName>
</protein>
<feature type="compositionally biased region" description="Pro residues" evidence="5">
    <location>
        <begin position="45"/>
        <end position="65"/>
    </location>
</feature>
<sequence length="519" mass="56985">MQNDKFAPPPLGFSSAPPQPGQPQQGYPAQYYGQPQVTPAMNYGGPPPPPPQPPHEAPTRVPPPRDGCFARGRRNKPQGSALSSASLIFLSGGLNIAWCMGFRGPIRYVGSKHNSIAWFIGGIIGAVISCFLTNKVAKKYVMQFASVLVSIGGVVIACTKQNEAATVAGSYLDGIANGLVFAPFLALAGELAVPYMRGKLATNMEQLSFQCGILLQIIYTSSWTENYYYSNGFSSENLKGVISALCGLMAIIMATFWTIESPVLLLANNDEQGALDALRRLQNPSTLTDETYEQLAEHKRYLAHNKDMSKGQSISQALPTFLRLAYLRAMNAMSLSSHVAWTLAFSIYLQGEHYPEGWYLLFAFFRFFGAFIPAFGIDSLGRKKPLLLGMIIACALAFAIGVQYSWVHRFEGVTILVVVFAFFVGMAFTGTSAYLSEAYPMGVKQHFIALTFIVEMFVFMIITLIDFNIYYGGSRFFYAVGSLYIVGFIVGAVSLPETRMMTLRGAQVQFSRVKNTEFN</sequence>
<evidence type="ECO:0000256" key="4">
    <source>
        <dbReference type="ARBA" id="ARBA00023136"/>
    </source>
</evidence>
<proteinExistence type="predicted"/>
<keyword evidence="2 6" id="KW-0812">Transmembrane</keyword>
<dbReference type="PANTHER" id="PTHR23529">
    <property type="entry name" value="GH19118P-RELATED"/>
    <property type="match status" value="1"/>
</dbReference>
<feature type="transmembrane region" description="Helical" evidence="6">
    <location>
        <begin position="241"/>
        <end position="259"/>
    </location>
</feature>
<dbReference type="InParanoid" id="B3M594"/>
<dbReference type="OMA" id="GFAICRW"/>
<dbReference type="EMBL" id="CH902618">
    <property type="protein sequence ID" value="EDV40599.1"/>
    <property type="molecule type" value="Genomic_DNA"/>
</dbReference>
<dbReference type="CTD" id="39179"/>
<dbReference type="GO" id="GO:0016020">
    <property type="term" value="C:membrane"/>
    <property type="evidence" value="ECO:0007669"/>
    <property type="project" value="UniProtKB-SubCell"/>
</dbReference>
<feature type="compositionally biased region" description="Pro residues" evidence="5">
    <location>
        <begin position="7"/>
        <end position="21"/>
    </location>
</feature>
<dbReference type="PANTHER" id="PTHR23529:SF2">
    <property type="entry name" value="GH19118P-RELATED"/>
    <property type="match status" value="1"/>
</dbReference>
<evidence type="ECO:0000256" key="6">
    <source>
        <dbReference type="SAM" id="Phobius"/>
    </source>
</evidence>
<dbReference type="Proteomes" id="UP000007801">
    <property type="component" value="Unassembled WGS sequence"/>
</dbReference>
<feature type="transmembrane region" description="Helical" evidence="6">
    <location>
        <begin position="81"/>
        <end position="103"/>
    </location>
</feature>
<feature type="domain" description="Major facilitator superfamily (MFS) profile" evidence="7">
    <location>
        <begin position="1"/>
        <end position="499"/>
    </location>
</feature>
<dbReference type="InterPro" id="IPR020846">
    <property type="entry name" value="MFS_dom"/>
</dbReference>
<dbReference type="HOGENOM" id="CLU_037253_0_0_1"/>
<evidence type="ECO:0000259" key="7">
    <source>
        <dbReference type="PROSITE" id="PS50850"/>
    </source>
</evidence>
<feature type="transmembrane region" description="Helical" evidence="6">
    <location>
        <begin position="115"/>
        <end position="133"/>
    </location>
</feature>
<keyword evidence="3 6" id="KW-1133">Transmembrane helix</keyword>
<feature type="transmembrane region" description="Helical" evidence="6">
    <location>
        <begin position="413"/>
        <end position="435"/>
    </location>
</feature>
<accession>B3M594</accession>
<feature type="compositionally biased region" description="Low complexity" evidence="5">
    <location>
        <begin position="22"/>
        <end position="36"/>
    </location>
</feature>
<dbReference type="KEGG" id="dan:6506481"/>
<dbReference type="GO" id="GO:0051607">
    <property type="term" value="P:defense response to virus"/>
    <property type="evidence" value="ECO:0007669"/>
    <property type="project" value="EnsemblMetazoa"/>
</dbReference>
<evidence type="ECO:0000256" key="1">
    <source>
        <dbReference type="ARBA" id="ARBA00004141"/>
    </source>
</evidence>
<feature type="transmembrane region" description="Helical" evidence="6">
    <location>
        <begin position="476"/>
        <end position="495"/>
    </location>
</feature>
<dbReference type="OrthoDB" id="6612291at2759"/>
<dbReference type="PROSITE" id="PS50850">
    <property type="entry name" value="MFS"/>
    <property type="match status" value="1"/>
</dbReference>
<dbReference type="SUPFAM" id="SSF103473">
    <property type="entry name" value="MFS general substrate transporter"/>
    <property type="match status" value="1"/>
</dbReference>
<dbReference type="AlphaFoldDB" id="B3M594"/>
<evidence type="ECO:0000313" key="9">
    <source>
        <dbReference type="Proteomes" id="UP000007801"/>
    </source>
</evidence>
<feature type="region of interest" description="Disordered" evidence="5">
    <location>
        <begin position="1"/>
        <end position="79"/>
    </location>
</feature>
<organism evidence="8 9">
    <name type="scientific">Drosophila ananassae</name>
    <name type="common">Fruit fly</name>
    <dbReference type="NCBI Taxonomy" id="7217"/>
    <lineage>
        <taxon>Eukaryota</taxon>
        <taxon>Metazoa</taxon>
        <taxon>Ecdysozoa</taxon>
        <taxon>Arthropoda</taxon>
        <taxon>Hexapoda</taxon>
        <taxon>Insecta</taxon>
        <taxon>Pterygota</taxon>
        <taxon>Neoptera</taxon>
        <taxon>Endopterygota</taxon>
        <taxon>Diptera</taxon>
        <taxon>Brachycera</taxon>
        <taxon>Muscomorpha</taxon>
        <taxon>Ephydroidea</taxon>
        <taxon>Drosophilidae</taxon>
        <taxon>Drosophila</taxon>
        <taxon>Sophophora</taxon>
    </lineage>
</organism>
<feature type="transmembrane region" description="Helical" evidence="6">
    <location>
        <begin position="140"/>
        <end position="162"/>
    </location>
</feature>
<gene>
    <name evidence="8" type="primary">Dana\GF23844</name>
    <name evidence="8" type="synonym">dana_GLEANR_8613</name>
    <name evidence="8" type="ORF">GF23844</name>
</gene>
<keyword evidence="4 6" id="KW-0472">Membrane</keyword>
<feature type="transmembrane region" description="Helical" evidence="6">
    <location>
        <begin position="387"/>
        <end position="407"/>
    </location>
</feature>
<dbReference type="InterPro" id="IPR036259">
    <property type="entry name" value="MFS_trans_sf"/>
</dbReference>
<feature type="transmembrane region" description="Helical" evidence="6">
    <location>
        <begin position="174"/>
        <end position="195"/>
    </location>
</feature>
<dbReference type="InterPro" id="IPR005828">
    <property type="entry name" value="MFS_sugar_transport-like"/>
</dbReference>
<dbReference type="eggNOG" id="KOG0254">
    <property type="taxonomic scope" value="Eukaryota"/>
</dbReference>
<evidence type="ECO:0000256" key="2">
    <source>
        <dbReference type="ARBA" id="ARBA00022692"/>
    </source>
</evidence>
<evidence type="ECO:0000256" key="5">
    <source>
        <dbReference type="SAM" id="MobiDB-lite"/>
    </source>
</evidence>
<dbReference type="SUPFAM" id="SSF81995">
    <property type="entry name" value="beta-sandwich domain of Sec23/24"/>
    <property type="match status" value="1"/>
</dbReference>
<dbReference type="Gene3D" id="1.20.1250.20">
    <property type="entry name" value="MFS general substrate transporter like domains"/>
    <property type="match status" value="1"/>
</dbReference>
<feature type="transmembrane region" description="Helical" evidence="6">
    <location>
        <begin position="447"/>
        <end position="470"/>
    </location>
</feature>
<dbReference type="GO" id="GO:0022857">
    <property type="term" value="F:transmembrane transporter activity"/>
    <property type="evidence" value="ECO:0007669"/>
    <property type="project" value="InterPro"/>
</dbReference>
<dbReference type="Pfam" id="PF00083">
    <property type="entry name" value="Sugar_tr"/>
    <property type="match status" value="1"/>
</dbReference>